<sequence>MKKPYKIIVWGPGRMGSICIWEMAQSDAFELVGVRAYSKKKHGMDAGELIGIEPLGVKVSTNIEELLAIECDCVVYTAHDEGTYHTDDEILQILAAGKNIVTPLPYQNAHLFREPEFIAKLEAACEQGQSVFYAGGIDPDLIPNRVLLALTGGCADVKSIRLQENWDCSEAAPGPLQYIGFGQKPEDAEKIEVSKTMAANFTKSIVHTAAKVLGVTYDRVVESHDYIVAKEDIHKPFLIKAGTVGRITHRMQGFVDSIGPEPLFTIEYHWLVGDTMLPEGVHPGQYYVATIEGRPSLKMTLDFSVSNHSDEQFFKMGNMEVEPSYVATIIPCVQAIPHVVNAKPGLLPSFDPSLNWKQDLRDSVKN</sequence>
<proteinExistence type="predicted"/>
<evidence type="ECO:0000259" key="4">
    <source>
        <dbReference type="Pfam" id="PF19328"/>
    </source>
</evidence>
<evidence type="ECO:0008006" key="7">
    <source>
        <dbReference type="Google" id="ProtNLM"/>
    </source>
</evidence>
<evidence type="ECO:0000313" key="6">
    <source>
        <dbReference type="Proteomes" id="UP000787472"/>
    </source>
</evidence>
<dbReference type="Pfam" id="PF19328">
    <property type="entry name" value="DAP_DH_C"/>
    <property type="match status" value="1"/>
</dbReference>
<dbReference type="AlphaFoldDB" id="A0A9E5JTQ6"/>
<feature type="domain" description="Dihydrodipicolinate reductase N-terminal" evidence="3">
    <location>
        <begin position="6"/>
        <end position="86"/>
    </location>
</feature>
<comment type="caution">
    <text evidence="5">The sequence shown here is derived from an EMBL/GenBank/DDBJ whole genome shotgun (WGS) entry which is preliminary data.</text>
</comment>
<dbReference type="Gene3D" id="3.40.50.720">
    <property type="entry name" value="NAD(P)-binding Rossmann-like Domain"/>
    <property type="match status" value="1"/>
</dbReference>
<accession>A0A9E5JTQ6</accession>
<dbReference type="Pfam" id="PF01113">
    <property type="entry name" value="DapB_N"/>
    <property type="match status" value="1"/>
</dbReference>
<feature type="domain" description="2,4-diaminopentanoate dehydrogenase C-terminal" evidence="4">
    <location>
        <begin position="145"/>
        <end position="350"/>
    </location>
</feature>
<keyword evidence="2" id="KW-0560">Oxidoreductase</keyword>
<evidence type="ECO:0000256" key="1">
    <source>
        <dbReference type="ARBA" id="ARBA00022857"/>
    </source>
</evidence>
<keyword evidence="1" id="KW-0521">NADP</keyword>
<dbReference type="SUPFAM" id="SSF51735">
    <property type="entry name" value="NAD(P)-binding Rossmann-fold domains"/>
    <property type="match status" value="1"/>
</dbReference>
<dbReference type="CDD" id="cd24146">
    <property type="entry name" value="nat-AmDH_N_like"/>
    <property type="match status" value="1"/>
</dbReference>
<gene>
    <name evidence="5" type="ORF">G8770_14070</name>
</gene>
<evidence type="ECO:0000256" key="2">
    <source>
        <dbReference type="ARBA" id="ARBA00023002"/>
    </source>
</evidence>
<dbReference type="InterPro" id="IPR036291">
    <property type="entry name" value="NAD(P)-bd_dom_sf"/>
</dbReference>
<dbReference type="EMBL" id="JAAONZ010000011">
    <property type="protein sequence ID" value="NHO66672.1"/>
    <property type="molecule type" value="Genomic_DNA"/>
</dbReference>
<reference evidence="5" key="1">
    <citation type="submission" date="2020-03" db="EMBL/GenBank/DDBJ databases">
        <authorList>
            <person name="Guo F."/>
        </authorList>
    </citation>
    <scope>NUCLEOTIDE SEQUENCE</scope>
    <source>
        <strain evidence="5">JCM 30134</strain>
    </source>
</reference>
<evidence type="ECO:0000259" key="3">
    <source>
        <dbReference type="Pfam" id="PF01113"/>
    </source>
</evidence>
<dbReference type="Proteomes" id="UP000787472">
    <property type="component" value="Unassembled WGS sequence"/>
</dbReference>
<protein>
    <recommendedName>
        <fullName evidence="7">Dihydrodipicolinate reductase</fullName>
    </recommendedName>
</protein>
<dbReference type="InterPro" id="IPR045760">
    <property type="entry name" value="DAP_DH_C"/>
</dbReference>
<dbReference type="GO" id="GO:0009089">
    <property type="term" value="P:lysine biosynthetic process via diaminopimelate"/>
    <property type="evidence" value="ECO:0007669"/>
    <property type="project" value="InterPro"/>
</dbReference>
<evidence type="ECO:0000313" key="5">
    <source>
        <dbReference type="EMBL" id="NHO66672.1"/>
    </source>
</evidence>
<organism evidence="5 6">
    <name type="scientific">Pseudomaricurvus hydrocarbonicus</name>
    <dbReference type="NCBI Taxonomy" id="1470433"/>
    <lineage>
        <taxon>Bacteria</taxon>
        <taxon>Pseudomonadati</taxon>
        <taxon>Pseudomonadota</taxon>
        <taxon>Gammaproteobacteria</taxon>
        <taxon>Cellvibrionales</taxon>
        <taxon>Cellvibrionaceae</taxon>
        <taxon>Pseudomaricurvus</taxon>
    </lineage>
</organism>
<name>A0A9E5JTQ6_9GAMM</name>
<dbReference type="GO" id="GO:0008839">
    <property type="term" value="F:4-hydroxy-tetrahydrodipicolinate reductase"/>
    <property type="evidence" value="ECO:0007669"/>
    <property type="project" value="InterPro"/>
</dbReference>
<dbReference type="InterPro" id="IPR000846">
    <property type="entry name" value="DapB_N"/>
</dbReference>
<keyword evidence="6" id="KW-1185">Reference proteome</keyword>